<evidence type="ECO:0000313" key="3">
    <source>
        <dbReference type="EMBL" id="SEK85362.1"/>
    </source>
</evidence>
<dbReference type="GO" id="GO:0005886">
    <property type="term" value="C:plasma membrane"/>
    <property type="evidence" value="ECO:0007669"/>
    <property type="project" value="InterPro"/>
</dbReference>
<dbReference type="InterPro" id="IPR018764">
    <property type="entry name" value="RskA_C"/>
</dbReference>
<protein>
    <submittedName>
        <fullName evidence="3">Anti-sigma-K factor RskA</fullName>
    </submittedName>
</protein>
<name>A0A1H7KF12_9BACT</name>
<accession>A0A1H7KF12</accession>
<dbReference type="GO" id="GO:0006417">
    <property type="term" value="P:regulation of translation"/>
    <property type="evidence" value="ECO:0007669"/>
    <property type="project" value="TreeGrafter"/>
</dbReference>
<dbReference type="EMBL" id="FOBB01000001">
    <property type="protein sequence ID" value="SEK85362.1"/>
    <property type="molecule type" value="Genomic_DNA"/>
</dbReference>
<keyword evidence="1" id="KW-1133">Transmembrane helix</keyword>
<dbReference type="Pfam" id="PF10099">
    <property type="entry name" value="RskA_C"/>
    <property type="match status" value="1"/>
</dbReference>
<dbReference type="InterPro" id="IPR051474">
    <property type="entry name" value="Anti-sigma-K/W_factor"/>
</dbReference>
<organism evidence="3 4">
    <name type="scientific">Chitinophaga rupis</name>
    <dbReference type="NCBI Taxonomy" id="573321"/>
    <lineage>
        <taxon>Bacteria</taxon>
        <taxon>Pseudomonadati</taxon>
        <taxon>Bacteroidota</taxon>
        <taxon>Chitinophagia</taxon>
        <taxon>Chitinophagales</taxon>
        <taxon>Chitinophagaceae</taxon>
        <taxon>Chitinophaga</taxon>
    </lineage>
</organism>
<dbReference type="STRING" id="573321.SAMN04488505_1011010"/>
<evidence type="ECO:0000259" key="2">
    <source>
        <dbReference type="Pfam" id="PF10099"/>
    </source>
</evidence>
<dbReference type="RefSeq" id="WP_089907058.1">
    <property type="nucleotide sequence ID" value="NZ_FOBB01000001.1"/>
</dbReference>
<dbReference type="PANTHER" id="PTHR37461">
    <property type="entry name" value="ANTI-SIGMA-K FACTOR RSKA"/>
    <property type="match status" value="1"/>
</dbReference>
<dbReference type="GO" id="GO:0016989">
    <property type="term" value="F:sigma factor antagonist activity"/>
    <property type="evidence" value="ECO:0007669"/>
    <property type="project" value="TreeGrafter"/>
</dbReference>
<sequence>MDIQAYIQSGVIESYVLGVADAQDVAELQRLRFEYPEVEAAIAACEAWLAATANAGAVPVSDNVKEQLQHTLQHEFAPAAGTTAANQTSLLKRMNKVRYFAAASIVLLVVSATINVYLYQKYHQANKDYIALMNERNTVVADNGLYQTRLRQMQDRMQLMAAPGMLKVSMPGTPGKEGNLVTLFWDTHTKDVYVLANKLPKAPAGKQYQLWALVDGKPVDAGMLGDCTDLCQLKPVLKAQAFAITLENTGGSPTPHLDQLYVMGNVKS</sequence>
<dbReference type="PANTHER" id="PTHR37461:SF1">
    <property type="entry name" value="ANTI-SIGMA-K FACTOR RSKA"/>
    <property type="match status" value="1"/>
</dbReference>
<proteinExistence type="predicted"/>
<dbReference type="Proteomes" id="UP000198984">
    <property type="component" value="Unassembled WGS sequence"/>
</dbReference>
<feature type="domain" description="Anti-sigma K factor RskA C-terminal" evidence="2">
    <location>
        <begin position="101"/>
        <end position="255"/>
    </location>
</feature>
<evidence type="ECO:0000313" key="4">
    <source>
        <dbReference type="Proteomes" id="UP000198984"/>
    </source>
</evidence>
<keyword evidence="1" id="KW-0812">Transmembrane</keyword>
<gene>
    <name evidence="3" type="ORF">SAMN04488505_1011010</name>
</gene>
<keyword evidence="4" id="KW-1185">Reference proteome</keyword>
<dbReference type="OrthoDB" id="1420916at2"/>
<keyword evidence="1" id="KW-0472">Membrane</keyword>
<reference evidence="3 4" key="1">
    <citation type="submission" date="2016-10" db="EMBL/GenBank/DDBJ databases">
        <authorList>
            <person name="de Groot N.N."/>
        </authorList>
    </citation>
    <scope>NUCLEOTIDE SEQUENCE [LARGE SCALE GENOMIC DNA]</scope>
    <source>
        <strain evidence="3 4">DSM 21039</strain>
    </source>
</reference>
<feature type="transmembrane region" description="Helical" evidence="1">
    <location>
        <begin position="99"/>
        <end position="119"/>
    </location>
</feature>
<evidence type="ECO:0000256" key="1">
    <source>
        <dbReference type="SAM" id="Phobius"/>
    </source>
</evidence>
<dbReference type="AlphaFoldDB" id="A0A1H7KF12"/>